<reference evidence="2" key="1">
    <citation type="journal article" date="2019" name="Int. J. Syst. Evol. Microbiol.">
        <title>The Global Catalogue of Microorganisms (GCM) 10K type strain sequencing project: providing services to taxonomists for standard genome sequencing and annotation.</title>
        <authorList>
            <consortium name="The Broad Institute Genomics Platform"/>
            <consortium name="The Broad Institute Genome Sequencing Center for Infectious Disease"/>
            <person name="Wu L."/>
            <person name="Ma J."/>
        </authorList>
    </citation>
    <scope>NUCLEOTIDE SEQUENCE [LARGE SCALE GENOMIC DNA]</scope>
    <source>
        <strain evidence="2">JCM 17924</strain>
    </source>
</reference>
<dbReference type="Pfam" id="PF14060">
    <property type="entry name" value="DUF4252"/>
    <property type="match status" value="1"/>
</dbReference>
<dbReference type="Proteomes" id="UP001500454">
    <property type="component" value="Unassembled WGS sequence"/>
</dbReference>
<dbReference type="InterPro" id="IPR025348">
    <property type="entry name" value="DUF4252"/>
</dbReference>
<dbReference type="EMBL" id="BAABHA010000002">
    <property type="protein sequence ID" value="GAA4375912.1"/>
    <property type="molecule type" value="Genomic_DNA"/>
</dbReference>
<accession>A0ABP8IW89</accession>
<sequence length="197" mass="21464">MHTVSPPTSAAMNTRLFRLCTLLVLVWLGACRAAGPEKPARTVAEFFNKYESRSGFRATTFEPNLLTRVLLARVGKISDTDAVQALTAVRSIRAITFAPTTSTSRNLTERGLTAEVDGLLQSERYEPLAAQPAGNAGTQYRYAVRRSGDRIREVVATGKQEDVPDSFVLMAISGDFTQSQLDQLTKILPGISGEITK</sequence>
<proteinExistence type="predicted"/>
<comment type="caution">
    <text evidence="1">The sequence shown here is derived from an EMBL/GenBank/DDBJ whole genome shotgun (WGS) entry which is preliminary data.</text>
</comment>
<keyword evidence="2" id="KW-1185">Reference proteome</keyword>
<organism evidence="1 2">
    <name type="scientific">Hymenobacter koreensis</name>
    <dbReference type="NCBI Taxonomy" id="1084523"/>
    <lineage>
        <taxon>Bacteria</taxon>
        <taxon>Pseudomonadati</taxon>
        <taxon>Bacteroidota</taxon>
        <taxon>Cytophagia</taxon>
        <taxon>Cytophagales</taxon>
        <taxon>Hymenobacteraceae</taxon>
        <taxon>Hymenobacter</taxon>
    </lineage>
</organism>
<gene>
    <name evidence="1" type="ORF">GCM10023186_09220</name>
</gene>
<evidence type="ECO:0000313" key="1">
    <source>
        <dbReference type="EMBL" id="GAA4375912.1"/>
    </source>
</evidence>
<protein>
    <recommendedName>
        <fullName evidence="3">DUF4252 domain-containing protein</fullName>
    </recommendedName>
</protein>
<evidence type="ECO:0000313" key="2">
    <source>
        <dbReference type="Proteomes" id="UP001500454"/>
    </source>
</evidence>
<evidence type="ECO:0008006" key="3">
    <source>
        <dbReference type="Google" id="ProtNLM"/>
    </source>
</evidence>
<name>A0ABP8IW89_9BACT</name>